<dbReference type="InterPro" id="IPR007312">
    <property type="entry name" value="Phosphoesterase"/>
</dbReference>
<dbReference type="HOGENOM" id="CLU_023677_0_0_11"/>
<evidence type="ECO:0000313" key="4">
    <source>
        <dbReference type="EMBL" id="AHY48187.1"/>
    </source>
</evidence>
<evidence type="ECO:0000313" key="6">
    <source>
        <dbReference type="Proteomes" id="UP000025229"/>
    </source>
</evidence>
<dbReference type="InterPro" id="IPR017850">
    <property type="entry name" value="Alkaline_phosphatase_core_sf"/>
</dbReference>
<dbReference type="PROSITE" id="PS51257">
    <property type="entry name" value="PROKAR_LIPOPROTEIN"/>
    <property type="match status" value="1"/>
</dbReference>
<dbReference type="eggNOG" id="COG3511">
    <property type="taxonomic scope" value="Bacteria"/>
</dbReference>
<sequence>MGKRGIEVVCLSLALVAVFLLAACGVKEQVVQEARWSDAKDKRVSNLPAGAAKIEHVVIITQENHSFDNYFGTFPGANGIPMKDGTPTPCIPDPDSKRCERPFYNSSAENYGGPHDESGAKVAIDGGKMDGFLQMERAGRNKSCGTDKQPNPDCSPAGEKGAEPDVMGYRDRRTIPNYWRYAEEYVLQDRFFASMAAASVPNNLARVSGWSATCSSSNPMSCRNDLDPYGGYAAVPVPRSDSAWTDITDLLHENDVSWAYYVETGPNGTPPSRNPLPYFTTVKENGQLGNIQDVARFHENAKNGRLPAVSWVMSGPKNSEHPPASIQDGQAFVTRAVNSVMQGRNWENTVIFLTWDEWGGFYDHVPPEKVDENGYGIRVPGLVISPYAKRGYIDSQTLTSDAYLKFIEDRLLDSQRLDPATMSRPDPRPSIRENAPQLGDITQAFDFNQKPRPPLVLPERPSSR</sequence>
<evidence type="ECO:0000313" key="5">
    <source>
        <dbReference type="EMBL" id="MDX5895446.1"/>
    </source>
</evidence>
<reference evidence="5" key="2">
    <citation type="submission" date="2023-11" db="EMBL/GenBank/DDBJ databases">
        <title>MicrobeMod: A computational toolkit for identifying prokaryotic methylation and restriction-modification with nanopore sequencing.</title>
        <authorList>
            <person name="Crits-Christoph A."/>
            <person name="Kang S.C."/>
            <person name="Lee H."/>
            <person name="Ostrov N."/>
        </authorList>
    </citation>
    <scope>NUCLEOTIDE SEQUENCE</scope>
    <source>
        <strain evidence="5">ATCC 51242</strain>
    </source>
</reference>
<geneLocation type="plasmid" evidence="4">
    <name>1</name>
</geneLocation>
<dbReference type="EMBL" id="JAWXXX010000002">
    <property type="protein sequence ID" value="MDX5895446.1"/>
    <property type="molecule type" value="Genomic_DNA"/>
</dbReference>
<keyword evidence="2" id="KW-0843">Virulence</keyword>
<gene>
    <name evidence="4" type="ORF">RradSPS_2904</name>
    <name evidence="5" type="ORF">SIL72_15570</name>
</gene>
<keyword evidence="6" id="KW-1185">Reference proteome</keyword>
<dbReference type="PANTHER" id="PTHR31956">
    <property type="entry name" value="NON-SPECIFIC PHOSPHOLIPASE C4-RELATED"/>
    <property type="match status" value="1"/>
</dbReference>
<dbReference type="EMBL" id="CP007515">
    <property type="protein sequence ID" value="AHY48187.1"/>
    <property type="molecule type" value="Genomic_DNA"/>
</dbReference>
<name>A0A023X6W6_RUBRA</name>
<dbReference type="Proteomes" id="UP000025229">
    <property type="component" value="Plasmid 1"/>
</dbReference>
<reference evidence="4 6" key="1">
    <citation type="submission" date="2014-03" db="EMBL/GenBank/DDBJ databases">
        <title>Complete genome sequence of the Radio-Resistant Rubrobacter radiotolerans RSPS-4.</title>
        <authorList>
            <person name="Egas C.C."/>
            <person name="Barroso C.C."/>
            <person name="Froufe H.J.C."/>
            <person name="Pacheco J.J."/>
            <person name="Albuquerque L.L."/>
            <person name="da Costa M.M.S."/>
        </authorList>
    </citation>
    <scope>NUCLEOTIDE SEQUENCE [LARGE SCALE GENOMIC DNA]</scope>
    <source>
        <strain evidence="4 6">RSPS-4</strain>
        <plasmid evidence="4 6">1</plasmid>
    </source>
</reference>
<proteinExistence type="predicted"/>
<evidence type="ECO:0000256" key="1">
    <source>
        <dbReference type="ARBA" id="ARBA00022801"/>
    </source>
</evidence>
<dbReference type="CDD" id="cd16013">
    <property type="entry name" value="AcpA"/>
    <property type="match status" value="1"/>
</dbReference>
<dbReference type="AlphaFoldDB" id="A0A023X6W6"/>
<evidence type="ECO:0000256" key="2">
    <source>
        <dbReference type="ARBA" id="ARBA00023026"/>
    </source>
</evidence>
<organism evidence="4 6">
    <name type="scientific">Rubrobacter radiotolerans</name>
    <name type="common">Arthrobacter radiotolerans</name>
    <dbReference type="NCBI Taxonomy" id="42256"/>
    <lineage>
        <taxon>Bacteria</taxon>
        <taxon>Bacillati</taxon>
        <taxon>Actinomycetota</taxon>
        <taxon>Rubrobacteria</taxon>
        <taxon>Rubrobacterales</taxon>
        <taxon>Rubrobacteraceae</taxon>
        <taxon>Rubrobacter</taxon>
    </lineage>
</organism>
<dbReference type="KEGG" id="rrd:RradSPS_2904"/>
<dbReference type="Gene3D" id="3.40.720.10">
    <property type="entry name" value="Alkaline Phosphatase, subunit A"/>
    <property type="match status" value="2"/>
</dbReference>
<dbReference type="OrthoDB" id="4181857at2"/>
<keyword evidence="4" id="KW-0614">Plasmid</keyword>
<keyword evidence="1" id="KW-0378">Hydrolase</keyword>
<protein>
    <submittedName>
        <fullName evidence="5">Alkaline phosphatase family protein</fullName>
    </submittedName>
    <submittedName>
        <fullName evidence="4">Phospholipase C</fullName>
    </submittedName>
</protein>
<dbReference type="RefSeq" id="WP_051590027.1">
    <property type="nucleotide sequence ID" value="NZ_CP007515.1"/>
</dbReference>
<dbReference type="Pfam" id="PF04185">
    <property type="entry name" value="Phosphoesterase"/>
    <property type="match status" value="1"/>
</dbReference>
<feature type="region of interest" description="Disordered" evidence="3">
    <location>
        <begin position="140"/>
        <end position="165"/>
    </location>
</feature>
<feature type="region of interest" description="Disordered" evidence="3">
    <location>
        <begin position="417"/>
        <end position="464"/>
    </location>
</feature>
<dbReference type="PANTHER" id="PTHR31956:SF1">
    <property type="entry name" value="NON-SPECIFIC PHOSPHOLIPASE C1"/>
    <property type="match status" value="1"/>
</dbReference>
<evidence type="ECO:0000256" key="3">
    <source>
        <dbReference type="SAM" id="MobiDB-lite"/>
    </source>
</evidence>
<dbReference type="GO" id="GO:0042578">
    <property type="term" value="F:phosphoric ester hydrolase activity"/>
    <property type="evidence" value="ECO:0007669"/>
    <property type="project" value="UniProtKB-ARBA"/>
</dbReference>
<dbReference type="Proteomes" id="UP001281130">
    <property type="component" value="Unassembled WGS sequence"/>
</dbReference>
<accession>A0A023X6W6</accession>